<dbReference type="Gene3D" id="2.60.120.10">
    <property type="entry name" value="Jelly Rolls"/>
    <property type="match status" value="1"/>
</dbReference>
<dbReference type="Proteomes" id="UP000494115">
    <property type="component" value="Unassembled WGS sequence"/>
</dbReference>
<dbReference type="EMBL" id="CADIKM010000005">
    <property type="protein sequence ID" value="CAB3783636.1"/>
    <property type="molecule type" value="Genomic_DNA"/>
</dbReference>
<dbReference type="InterPro" id="IPR011051">
    <property type="entry name" value="RmlC_Cupin_sf"/>
</dbReference>
<proteinExistence type="predicted"/>
<feature type="domain" description="ChrR-like cupin" evidence="1">
    <location>
        <begin position="119"/>
        <end position="218"/>
    </location>
</feature>
<accession>A0A6S7B124</accession>
<name>A0A6S7B124_9BURK</name>
<organism evidence="2 3">
    <name type="scientific">Pararobbsia alpina</name>
    <dbReference type="NCBI Taxonomy" id="621374"/>
    <lineage>
        <taxon>Bacteria</taxon>
        <taxon>Pseudomonadati</taxon>
        <taxon>Pseudomonadota</taxon>
        <taxon>Betaproteobacteria</taxon>
        <taxon>Burkholderiales</taxon>
        <taxon>Burkholderiaceae</taxon>
        <taxon>Pararobbsia</taxon>
    </lineage>
</organism>
<gene>
    <name evidence="2" type="ORF">LMG28138_01680</name>
</gene>
<keyword evidence="3" id="KW-1185">Reference proteome</keyword>
<feature type="domain" description="ChrR-like cupin" evidence="1">
    <location>
        <begin position="9"/>
        <end position="111"/>
    </location>
</feature>
<evidence type="ECO:0000313" key="3">
    <source>
        <dbReference type="Proteomes" id="UP000494115"/>
    </source>
</evidence>
<protein>
    <recommendedName>
        <fullName evidence="1">ChrR-like cupin domain-containing protein</fullName>
    </recommendedName>
</protein>
<dbReference type="InterPro" id="IPR014710">
    <property type="entry name" value="RmlC-like_jellyroll"/>
</dbReference>
<evidence type="ECO:0000313" key="2">
    <source>
        <dbReference type="EMBL" id="CAB3783636.1"/>
    </source>
</evidence>
<sequence length="221" mass="24325">MELNADFTRRVAVHAAHLPWVPSPVIGIERRMLDRIGAEVARATSIVRYAAESRFNAHTHGGGEEFMVLDGVFSDEHGDFPSGSYVRNPPGSTHTPGSQQGCTIFVKLRQFDSEDRTVVRIDTGKLEFLAVPTRPGVHLMPLHADAHEDVRIERWARDAAIEWVVDGGIELLVLDGSFEEGGERFTPQSWLRLPPGASLHATAGAYGCRVWVKTGHLARLG</sequence>
<dbReference type="CDD" id="cd20303">
    <property type="entry name" value="cupin_ChrR_1"/>
    <property type="match status" value="1"/>
</dbReference>
<dbReference type="AlphaFoldDB" id="A0A6S7B124"/>
<reference evidence="2 3" key="1">
    <citation type="submission" date="2020-04" db="EMBL/GenBank/DDBJ databases">
        <authorList>
            <person name="De Canck E."/>
        </authorList>
    </citation>
    <scope>NUCLEOTIDE SEQUENCE [LARGE SCALE GENOMIC DNA]</scope>
    <source>
        <strain evidence="2 3">LMG 28138</strain>
    </source>
</reference>
<dbReference type="SUPFAM" id="SSF51182">
    <property type="entry name" value="RmlC-like cupins"/>
    <property type="match status" value="2"/>
</dbReference>
<dbReference type="RefSeq" id="WP_175104277.1">
    <property type="nucleotide sequence ID" value="NZ_CADIKM010000005.1"/>
</dbReference>
<dbReference type="Pfam" id="PF12973">
    <property type="entry name" value="Cupin_7"/>
    <property type="match status" value="2"/>
</dbReference>
<evidence type="ECO:0000259" key="1">
    <source>
        <dbReference type="Pfam" id="PF12973"/>
    </source>
</evidence>
<dbReference type="InterPro" id="IPR025979">
    <property type="entry name" value="ChrR-like_cupin_dom"/>
</dbReference>